<dbReference type="InterPro" id="IPR018547">
    <property type="entry name" value="AbiEi_C"/>
</dbReference>
<comment type="caution">
    <text evidence="2">The sequence shown here is derived from an EMBL/GenBank/DDBJ whole genome shotgun (WGS) entry which is preliminary data.</text>
</comment>
<organism evidence="2 3">
    <name type="scientific">Legionella pneumophila</name>
    <dbReference type="NCBI Taxonomy" id="446"/>
    <lineage>
        <taxon>Bacteria</taxon>
        <taxon>Pseudomonadati</taxon>
        <taxon>Pseudomonadota</taxon>
        <taxon>Gammaproteobacteria</taxon>
        <taxon>Legionellales</taxon>
        <taxon>Legionellaceae</taxon>
        <taxon>Legionella</taxon>
    </lineage>
</organism>
<feature type="domain" description="AbiEi antitoxin C-terminal" evidence="1">
    <location>
        <begin position="79"/>
        <end position="212"/>
    </location>
</feature>
<name>A0AAP3HCV3_LEGPN</name>
<dbReference type="RefSeq" id="WP_013101774.1">
    <property type="nucleotide sequence ID" value="NZ_CP114576.1"/>
</dbReference>
<evidence type="ECO:0000313" key="3">
    <source>
        <dbReference type="Proteomes" id="UP001071279"/>
    </source>
</evidence>
<gene>
    <name evidence="2" type="ORF">O6C86_05570</name>
</gene>
<accession>A0AAP3HCV3</accession>
<evidence type="ECO:0000259" key="1">
    <source>
        <dbReference type="Pfam" id="PF09407"/>
    </source>
</evidence>
<dbReference type="Pfam" id="PF09407">
    <property type="entry name" value="AbiEi_1"/>
    <property type="match status" value="1"/>
</dbReference>
<dbReference type="Proteomes" id="UP001071279">
    <property type="component" value="Unassembled WGS sequence"/>
</dbReference>
<dbReference type="EMBL" id="JAPXIC010000032">
    <property type="protein sequence ID" value="MCZ4718685.1"/>
    <property type="molecule type" value="Genomic_DNA"/>
</dbReference>
<sequence>MNMKYIRDYIQQVLADGKYFFSKEEVLSSLSLNSEQFRFQAYRLLNKKVIRHLTRDFFMIIPPEYQHLGGVPPHWIIDPLMEHLGRDYYIALLSAASMYGATNQQPMAFQIITNKTRRSIALERGLIKFYVFNDCSLARKEQLTVPTGYVQISCKEQTVLDLVRFYKECGYLSNVSAVIKDLAEMCDESIFENVIHLEKNNSVLQRLGFICEQVGYENLATLVEQEILTRSVQFIRLSPDSPLKEGNRNIRFKLIINDSLEIEE</sequence>
<evidence type="ECO:0000313" key="2">
    <source>
        <dbReference type="EMBL" id="MCZ4718685.1"/>
    </source>
</evidence>
<proteinExistence type="predicted"/>
<reference evidence="2" key="1">
    <citation type="submission" date="2022-12" db="EMBL/GenBank/DDBJ databases">
        <title>Comparative genomics of Legionella pneumophila isolates from the West Bank and Germany support molecular epidemiology of Legionnaires disease.</title>
        <authorList>
            <person name="Zayed A.R."/>
            <person name="Bitar D.M."/>
            <person name="Steinert M."/>
            <person name="Lueck C."/>
            <person name="Brettar I."/>
            <person name="Hoefle M.G."/>
            <person name="Bunk B."/>
        </authorList>
    </citation>
    <scope>NUCLEOTIDE SEQUENCE</scope>
    <source>
        <strain evidence="2">H23</strain>
    </source>
</reference>
<dbReference type="AlphaFoldDB" id="A0AAP3HCV3"/>
<protein>
    <recommendedName>
        <fullName evidence="1">AbiEi antitoxin C-terminal domain-containing protein</fullName>
    </recommendedName>
</protein>